<dbReference type="GO" id="GO:0015344">
    <property type="term" value="F:siderophore uptake transmembrane transporter activity"/>
    <property type="evidence" value="ECO:0007669"/>
    <property type="project" value="TreeGrafter"/>
</dbReference>
<evidence type="ECO:0000256" key="5">
    <source>
        <dbReference type="ARBA" id="ARBA00023077"/>
    </source>
</evidence>
<dbReference type="PANTHER" id="PTHR30069">
    <property type="entry name" value="TONB-DEPENDENT OUTER MEMBRANE RECEPTOR"/>
    <property type="match status" value="1"/>
</dbReference>
<evidence type="ECO:0000256" key="2">
    <source>
        <dbReference type="ARBA" id="ARBA00022448"/>
    </source>
</evidence>
<reference evidence="12 13" key="1">
    <citation type="journal article" date="2011" name="Stand. Genomic Sci.">
        <title>Non-contiguous finished genome sequence of Bacteroides coprosuis type strain (PC139).</title>
        <authorList>
            <person name="Land M."/>
            <person name="Held B."/>
            <person name="Gronow S."/>
            <person name="Abt B."/>
            <person name="Lucas S."/>
            <person name="Del Rio T.G."/>
            <person name="Nolan M."/>
            <person name="Tice H."/>
            <person name="Cheng J.F."/>
            <person name="Pitluck S."/>
            <person name="Liolios K."/>
            <person name="Pagani I."/>
            <person name="Ivanova N."/>
            <person name="Mavromatis K."/>
            <person name="Mikhailova N."/>
            <person name="Pati A."/>
            <person name="Tapia R."/>
            <person name="Han C."/>
            <person name="Goodwin L."/>
            <person name="Chen A."/>
            <person name="Palaniappan K."/>
            <person name="Hauser L."/>
            <person name="Brambilla E.M."/>
            <person name="Rohde M."/>
            <person name="Goker M."/>
            <person name="Detter J.C."/>
            <person name="Woyke T."/>
            <person name="Bristow J."/>
            <person name="Eisen J.A."/>
            <person name="Markowitz V."/>
            <person name="Hugenholtz P."/>
            <person name="Kyrpides N.C."/>
            <person name="Klenk H.P."/>
            <person name="Lapidus A."/>
        </authorList>
    </citation>
    <scope>NUCLEOTIDE SEQUENCE</scope>
    <source>
        <strain evidence="12 13">DSM 18011</strain>
    </source>
</reference>
<dbReference type="InterPro" id="IPR036942">
    <property type="entry name" value="Beta-barrel_TonB_sf"/>
</dbReference>
<dbReference type="Gene3D" id="2.40.170.20">
    <property type="entry name" value="TonB-dependent receptor, beta-barrel domain"/>
    <property type="match status" value="1"/>
</dbReference>
<evidence type="ECO:0000259" key="11">
    <source>
        <dbReference type="Pfam" id="PF07715"/>
    </source>
</evidence>
<keyword evidence="3 8" id="KW-1134">Transmembrane beta strand</keyword>
<name>F3ZP38_9BACE</name>
<keyword evidence="12" id="KW-0675">Receptor</keyword>
<dbReference type="GO" id="GO:0009279">
    <property type="term" value="C:cell outer membrane"/>
    <property type="evidence" value="ECO:0007669"/>
    <property type="project" value="UniProtKB-SubCell"/>
</dbReference>
<dbReference type="InterPro" id="IPR000531">
    <property type="entry name" value="Beta-barrel_TonB"/>
</dbReference>
<protein>
    <submittedName>
        <fullName evidence="12">TonB-dependent receptor</fullName>
    </submittedName>
</protein>
<dbReference type="eggNOG" id="COG4206">
    <property type="taxonomic scope" value="Bacteria"/>
</dbReference>
<evidence type="ECO:0000256" key="3">
    <source>
        <dbReference type="ARBA" id="ARBA00022452"/>
    </source>
</evidence>
<keyword evidence="5 9" id="KW-0798">TonB box</keyword>
<evidence type="ECO:0000256" key="1">
    <source>
        <dbReference type="ARBA" id="ARBA00004571"/>
    </source>
</evidence>
<dbReference type="SUPFAM" id="SSF56935">
    <property type="entry name" value="Porins"/>
    <property type="match status" value="1"/>
</dbReference>
<keyword evidence="2 8" id="KW-0813">Transport</keyword>
<evidence type="ECO:0000256" key="6">
    <source>
        <dbReference type="ARBA" id="ARBA00023136"/>
    </source>
</evidence>
<keyword evidence="7 8" id="KW-0998">Cell outer membrane</keyword>
<feature type="domain" description="TonB-dependent receptor plug" evidence="11">
    <location>
        <begin position="79"/>
        <end position="186"/>
    </location>
</feature>
<sequence>MKENKLAKCYTSRWKRFSNKGFSVFSSLKKEVNIGVLAFATLTFANAELMQAQTQSSEKLRKYELEEVEVTGSRVPLTQAESARMVTVLSKPEIEAAAVHSINDLLKYAVGVDVRQRGEFGIQTDISIRGGIFDQITILLNGVNISNPQTGHLTTDFPVSMNDIERIEVLEGPAARVFGTSAFNGAINIVTKNDTKSHIGGDILAGAYGLFGAGLQGNYSNKQFSHQVSGNFRRTDGATTNSDFQTGKAYYHGVYTSDDIDVNWQFGFSDQQYGANTFYSAKYNNQYEKTRRYITSVQAQTKGWFVLTPTLYWNRSHDNFQLIKDSPKGENFHMTDVYGANLNAHFTTVLGKTAFGAEVRNEGILSTNLGKLLEEDQKVKVPGEKDKYFDKKDNRTNVSYYLEHNILLQNFTASFGVMANMNTALDHKYRFYPGIDLSYRPSIHWKAFVSWNKALRMPTFTDLYYKSPTQEGNIGLKPEETQAYTLGMQYQNNVIKTELSGFYHKGKQMIDWVMYDAEDVYHSANFKLDNRGFETNTVINTEAWLGKSSWIKQIQVGYSYISQKRKDNTPIYKSNYALNYLKHKFVANLRHKLFTEKLTLNWAFRWQDRMGDYIDFGNTNHPEGILTSYPSFALFDLKVQWTESKYTIFAEANNLLDRTYFDLGNIPQPGFWFKTGIKCKFYL</sequence>
<dbReference type="InterPro" id="IPR012910">
    <property type="entry name" value="Plug_dom"/>
</dbReference>
<evidence type="ECO:0000313" key="12">
    <source>
        <dbReference type="EMBL" id="EGJ72611.1"/>
    </source>
</evidence>
<dbReference type="HOGENOM" id="CLU_008287_18_5_10"/>
<keyword evidence="6 8" id="KW-0472">Membrane</keyword>
<dbReference type="Pfam" id="PF07715">
    <property type="entry name" value="Plug"/>
    <property type="match status" value="1"/>
</dbReference>
<dbReference type="EMBL" id="CM001167">
    <property type="protein sequence ID" value="EGJ72611.1"/>
    <property type="molecule type" value="Genomic_DNA"/>
</dbReference>
<dbReference type="AlphaFoldDB" id="F3ZP38"/>
<evidence type="ECO:0000256" key="9">
    <source>
        <dbReference type="RuleBase" id="RU003357"/>
    </source>
</evidence>
<dbReference type="Gene3D" id="2.170.130.10">
    <property type="entry name" value="TonB-dependent receptor, plug domain"/>
    <property type="match status" value="1"/>
</dbReference>
<dbReference type="InterPro" id="IPR037066">
    <property type="entry name" value="Plug_dom_sf"/>
</dbReference>
<feature type="domain" description="TonB-dependent receptor-like beta-barrel" evidence="10">
    <location>
        <begin position="218"/>
        <end position="655"/>
    </location>
</feature>
<dbReference type="GO" id="GO:0044718">
    <property type="term" value="P:siderophore transmembrane transport"/>
    <property type="evidence" value="ECO:0007669"/>
    <property type="project" value="TreeGrafter"/>
</dbReference>
<keyword evidence="4 8" id="KW-0812">Transmembrane</keyword>
<evidence type="ECO:0000256" key="8">
    <source>
        <dbReference type="PROSITE-ProRule" id="PRU01360"/>
    </source>
</evidence>
<evidence type="ECO:0000259" key="10">
    <source>
        <dbReference type="Pfam" id="PF00593"/>
    </source>
</evidence>
<gene>
    <name evidence="12" type="ORF">Bcop_2459</name>
</gene>
<evidence type="ECO:0000313" key="13">
    <source>
        <dbReference type="Proteomes" id="UP000018439"/>
    </source>
</evidence>
<dbReference type="InterPro" id="IPR039426">
    <property type="entry name" value="TonB-dep_rcpt-like"/>
</dbReference>
<dbReference type="STRING" id="679937.Bcop_2459"/>
<dbReference type="Proteomes" id="UP000018439">
    <property type="component" value="Chromosome"/>
</dbReference>
<evidence type="ECO:0000256" key="7">
    <source>
        <dbReference type="ARBA" id="ARBA00023237"/>
    </source>
</evidence>
<proteinExistence type="inferred from homology"/>
<comment type="subcellular location">
    <subcellularLocation>
        <location evidence="1 8">Cell outer membrane</location>
        <topology evidence="1 8">Multi-pass membrane protein</topology>
    </subcellularLocation>
</comment>
<evidence type="ECO:0000256" key="4">
    <source>
        <dbReference type="ARBA" id="ARBA00022692"/>
    </source>
</evidence>
<comment type="similarity">
    <text evidence="8 9">Belongs to the TonB-dependent receptor family.</text>
</comment>
<dbReference type="Pfam" id="PF00593">
    <property type="entry name" value="TonB_dep_Rec_b-barrel"/>
    <property type="match status" value="1"/>
</dbReference>
<accession>F3ZP38</accession>
<dbReference type="OrthoDB" id="9758472at2"/>
<dbReference type="PROSITE" id="PS52016">
    <property type="entry name" value="TONB_DEPENDENT_REC_3"/>
    <property type="match status" value="1"/>
</dbReference>
<dbReference type="PANTHER" id="PTHR30069:SF50">
    <property type="entry name" value="TONB-DEPENDENT RECEPTOR HI_1217-RELATED"/>
    <property type="match status" value="1"/>
</dbReference>
<organism evidence="12 13">
    <name type="scientific">Bacteroides coprosuis DSM 18011</name>
    <dbReference type="NCBI Taxonomy" id="679937"/>
    <lineage>
        <taxon>Bacteria</taxon>
        <taxon>Pseudomonadati</taxon>
        <taxon>Bacteroidota</taxon>
        <taxon>Bacteroidia</taxon>
        <taxon>Bacteroidales</taxon>
        <taxon>Bacteroidaceae</taxon>
        <taxon>Bacteroides</taxon>
    </lineage>
</organism>
<keyword evidence="13" id="KW-1185">Reference proteome</keyword>